<gene>
    <name evidence="2" type="ORF">NCI00_20355</name>
</gene>
<keyword evidence="3" id="KW-1185">Reference proteome</keyword>
<evidence type="ECO:0000313" key="3">
    <source>
        <dbReference type="Proteomes" id="UP001204772"/>
    </source>
</evidence>
<feature type="compositionally biased region" description="Basic and acidic residues" evidence="1">
    <location>
        <begin position="1"/>
        <end position="15"/>
    </location>
</feature>
<accession>A0ABT1FSQ7</accession>
<dbReference type="EMBL" id="JAMZEL010000009">
    <property type="protein sequence ID" value="MCP1384799.1"/>
    <property type="molecule type" value="Genomic_DNA"/>
</dbReference>
<comment type="caution">
    <text evidence="2">The sequence shown here is derived from an EMBL/GenBank/DDBJ whole genome shotgun (WGS) entry which is preliminary data.</text>
</comment>
<feature type="compositionally biased region" description="Acidic residues" evidence="1">
    <location>
        <begin position="47"/>
        <end position="61"/>
    </location>
</feature>
<name>A0ABT1FSQ7_9BACT</name>
<protein>
    <submittedName>
        <fullName evidence="2">Uncharacterized protein</fullName>
    </submittedName>
</protein>
<feature type="region of interest" description="Disordered" evidence="1">
    <location>
        <begin position="1"/>
        <end position="77"/>
    </location>
</feature>
<evidence type="ECO:0000256" key="1">
    <source>
        <dbReference type="SAM" id="MobiDB-lite"/>
    </source>
</evidence>
<sequence>MAGLTKEQRAQRAAEKSAVSPITSETATEPTDSGETTDNEVPTSETTDSEETATETTDSGETETKAIEIINQPGSEENKIDTVITTITMETAEEKKVQKFSELTHKDMLVIQNTNGNKQAVTKRYWEECVASELDRLQGIILLGKYVKDSDHEDGYIIEEIEDDSVVE</sequence>
<feature type="compositionally biased region" description="Polar residues" evidence="1">
    <location>
        <begin position="20"/>
        <end position="42"/>
    </location>
</feature>
<organism evidence="2 3">
    <name type="scientific">Runella salmonicolor</name>
    <dbReference type="NCBI Taxonomy" id="2950278"/>
    <lineage>
        <taxon>Bacteria</taxon>
        <taxon>Pseudomonadati</taxon>
        <taxon>Bacteroidota</taxon>
        <taxon>Cytophagia</taxon>
        <taxon>Cytophagales</taxon>
        <taxon>Spirosomataceae</taxon>
        <taxon>Runella</taxon>
    </lineage>
</organism>
<dbReference type="RefSeq" id="WP_253530651.1">
    <property type="nucleotide sequence ID" value="NZ_JAMZEL010000009.1"/>
</dbReference>
<reference evidence="2 3" key="1">
    <citation type="submission" date="2022-06" db="EMBL/GenBank/DDBJ databases">
        <title>Runella sp. S5 genome sequencing.</title>
        <authorList>
            <person name="Park S."/>
        </authorList>
    </citation>
    <scope>NUCLEOTIDE SEQUENCE [LARGE SCALE GENOMIC DNA]</scope>
    <source>
        <strain evidence="2 3">S5</strain>
    </source>
</reference>
<dbReference type="Proteomes" id="UP001204772">
    <property type="component" value="Unassembled WGS sequence"/>
</dbReference>
<evidence type="ECO:0000313" key="2">
    <source>
        <dbReference type="EMBL" id="MCP1384799.1"/>
    </source>
</evidence>
<proteinExistence type="predicted"/>